<reference evidence="2" key="1">
    <citation type="journal article" date="2020" name="mSystems">
        <title>Genome- and Community-Level Interaction Insights into Carbon Utilization and Element Cycling Functions of Hydrothermarchaeota in Hydrothermal Sediment.</title>
        <authorList>
            <person name="Zhou Z."/>
            <person name="Liu Y."/>
            <person name="Xu W."/>
            <person name="Pan J."/>
            <person name="Luo Z.H."/>
            <person name="Li M."/>
        </authorList>
    </citation>
    <scope>NUCLEOTIDE SEQUENCE [LARGE SCALE GENOMIC DNA]</scope>
    <source>
        <strain evidence="2">SpSt-339</strain>
    </source>
</reference>
<name>A0A7C2K1I4_9PLAN</name>
<keyword evidence="1" id="KW-0812">Transmembrane</keyword>
<keyword evidence="1" id="KW-1133">Transmembrane helix</keyword>
<feature type="transmembrane region" description="Helical" evidence="1">
    <location>
        <begin position="41"/>
        <end position="62"/>
    </location>
</feature>
<gene>
    <name evidence="2" type="ORF">ENQ76_13745</name>
</gene>
<sequence length="78" mass="7696">MKTRTIAGCLIGGIAGALVGTLAYAAAFRHDGDGDATLLAVFAVFFGGAPGFVFGMAVGAGLSRLGQAKSGDNESPPH</sequence>
<dbReference type="EMBL" id="DSOK01000378">
    <property type="protein sequence ID" value="HEN16519.1"/>
    <property type="molecule type" value="Genomic_DNA"/>
</dbReference>
<accession>A0A7C2K1I4</accession>
<proteinExistence type="predicted"/>
<dbReference type="AlphaFoldDB" id="A0A7C2K1I4"/>
<keyword evidence="1" id="KW-0472">Membrane</keyword>
<evidence type="ECO:0000256" key="1">
    <source>
        <dbReference type="SAM" id="Phobius"/>
    </source>
</evidence>
<evidence type="ECO:0000313" key="2">
    <source>
        <dbReference type="EMBL" id="HEN16519.1"/>
    </source>
</evidence>
<comment type="caution">
    <text evidence="2">The sequence shown here is derived from an EMBL/GenBank/DDBJ whole genome shotgun (WGS) entry which is preliminary data.</text>
</comment>
<protein>
    <submittedName>
        <fullName evidence="2">Uncharacterized protein</fullName>
    </submittedName>
</protein>
<organism evidence="2">
    <name type="scientific">Schlesneria paludicola</name>
    <dbReference type="NCBI Taxonomy" id="360056"/>
    <lineage>
        <taxon>Bacteria</taxon>
        <taxon>Pseudomonadati</taxon>
        <taxon>Planctomycetota</taxon>
        <taxon>Planctomycetia</taxon>
        <taxon>Planctomycetales</taxon>
        <taxon>Planctomycetaceae</taxon>
        <taxon>Schlesneria</taxon>
    </lineage>
</organism>